<dbReference type="PROSITE" id="PS50977">
    <property type="entry name" value="HTH_TETR_2"/>
    <property type="match status" value="1"/>
</dbReference>
<evidence type="ECO:0000313" key="7">
    <source>
        <dbReference type="Proteomes" id="UP001522868"/>
    </source>
</evidence>
<keyword evidence="2 4" id="KW-0238">DNA-binding</keyword>
<proteinExistence type="predicted"/>
<sequence length="206" mass="22679">MVRQERAEQTRRRLVEAAAVEFDQHGYTRTSLSRVSRSAGVTMGALTFHFPTKGALADVVCESGVNAVRWAVHRLRPAPSGGPAAVAELTRELGRLLEEETAVRAAVRLAQDDPGEFPDWRAAWLPTLRALLADLTGDPPDPGRLAELEKLVVYLLIGAYNDARAPGPRPRLREELDRLWRLAFHGVDDALRLAGSCHSRSAYGRP</sequence>
<dbReference type="PROSITE" id="PS01081">
    <property type="entry name" value="HTH_TETR_1"/>
    <property type="match status" value="1"/>
</dbReference>
<feature type="domain" description="HTH tetR-type" evidence="5">
    <location>
        <begin position="8"/>
        <end position="68"/>
    </location>
</feature>
<dbReference type="InterPro" id="IPR050109">
    <property type="entry name" value="HTH-type_TetR-like_transc_reg"/>
</dbReference>
<name>A0ABT0I3V8_9ACTN</name>
<dbReference type="PANTHER" id="PTHR30055">
    <property type="entry name" value="HTH-TYPE TRANSCRIPTIONAL REGULATOR RUTR"/>
    <property type="match status" value="1"/>
</dbReference>
<gene>
    <name evidence="6" type="ORF">M1O15_01000</name>
</gene>
<dbReference type="EMBL" id="JALPTH010000001">
    <property type="protein sequence ID" value="MCK8676013.1"/>
    <property type="molecule type" value="Genomic_DNA"/>
</dbReference>
<dbReference type="InterPro" id="IPR023772">
    <property type="entry name" value="DNA-bd_HTH_TetR-type_CS"/>
</dbReference>
<evidence type="ECO:0000259" key="5">
    <source>
        <dbReference type="PROSITE" id="PS50977"/>
    </source>
</evidence>
<accession>A0ABT0I3V8</accession>
<dbReference type="PANTHER" id="PTHR30055:SF234">
    <property type="entry name" value="HTH-TYPE TRANSCRIPTIONAL REGULATOR BETI"/>
    <property type="match status" value="1"/>
</dbReference>
<evidence type="ECO:0000313" key="6">
    <source>
        <dbReference type="EMBL" id="MCK8676013.1"/>
    </source>
</evidence>
<keyword evidence="3" id="KW-0804">Transcription</keyword>
<evidence type="ECO:0000256" key="3">
    <source>
        <dbReference type="ARBA" id="ARBA00023163"/>
    </source>
</evidence>
<dbReference type="InterPro" id="IPR001647">
    <property type="entry name" value="HTH_TetR"/>
</dbReference>
<protein>
    <submittedName>
        <fullName evidence="6">TetR family transcriptional regulator</fullName>
    </submittedName>
</protein>
<evidence type="ECO:0000256" key="2">
    <source>
        <dbReference type="ARBA" id="ARBA00023125"/>
    </source>
</evidence>
<dbReference type="InterPro" id="IPR009057">
    <property type="entry name" value="Homeodomain-like_sf"/>
</dbReference>
<dbReference type="PRINTS" id="PR00455">
    <property type="entry name" value="HTHTETR"/>
</dbReference>
<organism evidence="6 7">
    <name type="scientific">Streptomyces lichenis</name>
    <dbReference type="NCBI Taxonomy" id="2306967"/>
    <lineage>
        <taxon>Bacteria</taxon>
        <taxon>Bacillati</taxon>
        <taxon>Actinomycetota</taxon>
        <taxon>Actinomycetes</taxon>
        <taxon>Kitasatosporales</taxon>
        <taxon>Streptomycetaceae</taxon>
        <taxon>Streptomyces</taxon>
    </lineage>
</organism>
<reference evidence="6 7" key="1">
    <citation type="submission" date="2022-04" db="EMBL/GenBank/DDBJ databases">
        <title>Streptomyces sp. nov. LCR6-01 isolated from Lichen of Dirinaria sp.</title>
        <authorList>
            <person name="Kanchanasin P."/>
            <person name="Tanasupawat S."/>
            <person name="Phongsopitanun W."/>
        </authorList>
    </citation>
    <scope>NUCLEOTIDE SEQUENCE [LARGE SCALE GENOMIC DNA]</scope>
    <source>
        <strain evidence="6 7">LCR6-01</strain>
    </source>
</reference>
<dbReference type="Gene3D" id="1.10.357.10">
    <property type="entry name" value="Tetracycline Repressor, domain 2"/>
    <property type="match status" value="1"/>
</dbReference>
<evidence type="ECO:0000256" key="1">
    <source>
        <dbReference type="ARBA" id="ARBA00023015"/>
    </source>
</evidence>
<dbReference type="Pfam" id="PF00440">
    <property type="entry name" value="TetR_N"/>
    <property type="match status" value="1"/>
</dbReference>
<dbReference type="Proteomes" id="UP001522868">
    <property type="component" value="Unassembled WGS sequence"/>
</dbReference>
<keyword evidence="1" id="KW-0805">Transcription regulation</keyword>
<dbReference type="SUPFAM" id="SSF46689">
    <property type="entry name" value="Homeodomain-like"/>
    <property type="match status" value="1"/>
</dbReference>
<feature type="DNA-binding region" description="H-T-H motif" evidence="4">
    <location>
        <begin position="31"/>
        <end position="50"/>
    </location>
</feature>
<comment type="caution">
    <text evidence="6">The sequence shown here is derived from an EMBL/GenBank/DDBJ whole genome shotgun (WGS) entry which is preliminary data.</text>
</comment>
<dbReference type="RefSeq" id="WP_248631205.1">
    <property type="nucleotide sequence ID" value="NZ_JALPTH010000001.1"/>
</dbReference>
<evidence type="ECO:0000256" key="4">
    <source>
        <dbReference type="PROSITE-ProRule" id="PRU00335"/>
    </source>
</evidence>
<keyword evidence="7" id="KW-1185">Reference proteome</keyword>